<accession>A0A9X7JUV5</accession>
<keyword evidence="2" id="KW-0812">Transmembrane</keyword>
<name>A0A9X7JUV5_9ACTN</name>
<evidence type="ECO:0000313" key="3">
    <source>
        <dbReference type="EMBL" id="PSJ30363.1"/>
    </source>
</evidence>
<dbReference type="Proteomes" id="UP000242427">
    <property type="component" value="Unassembled WGS sequence"/>
</dbReference>
<feature type="region of interest" description="Disordered" evidence="1">
    <location>
        <begin position="1"/>
        <end position="39"/>
    </location>
</feature>
<dbReference type="EMBL" id="PXWG01000002">
    <property type="protein sequence ID" value="PSJ30363.1"/>
    <property type="molecule type" value="Genomic_DNA"/>
</dbReference>
<proteinExistence type="predicted"/>
<feature type="compositionally biased region" description="Basic residues" evidence="1">
    <location>
        <begin position="22"/>
        <end position="34"/>
    </location>
</feature>
<gene>
    <name evidence="3" type="ORF">B7P34_02040</name>
</gene>
<evidence type="ECO:0000256" key="2">
    <source>
        <dbReference type="SAM" id="Phobius"/>
    </source>
</evidence>
<organism evidence="3 4">
    <name type="scientific">Streptosporangium nondiastaticum</name>
    <dbReference type="NCBI Taxonomy" id="35764"/>
    <lineage>
        <taxon>Bacteria</taxon>
        <taxon>Bacillati</taxon>
        <taxon>Actinomycetota</taxon>
        <taxon>Actinomycetes</taxon>
        <taxon>Streptosporangiales</taxon>
        <taxon>Streptosporangiaceae</taxon>
        <taxon>Streptosporangium</taxon>
    </lineage>
</organism>
<keyword evidence="4" id="KW-1185">Reference proteome</keyword>
<sequence length="346" mass="37155">MHMRQERELGPSASPRAGHPGRGVRGRPPGRRGRTAGPEHRLLTAASALYLLTTMAAAAPAYAAAPAHALAPAYVPAPAHAVAPAYVPAAAGGSKERDAQLVYCLDAEHRRALVTAAIRLGLLQQDATPDGVVRPSAAGAGSMTLEQWAERREEDFGRSCSALMAAASDSPGTAAEEKEEEDWLTAFVKSLPLLAAGALLTLGGQFSERISSERRQLSHQLASREAAFRAAVHEYLTAYENDPRADHAEVATSREALRGVLAQVPGPAARRTAAQRLAEELPLVRPLPAAQGGEILGTEGRARLGREVRESVETQPRAVMEINRRGLYWRWRALRRRSTRTAPHRG</sequence>
<keyword evidence="2" id="KW-0472">Membrane</keyword>
<keyword evidence="2" id="KW-1133">Transmembrane helix</keyword>
<reference evidence="3 4" key="1">
    <citation type="submission" date="2018-03" db="EMBL/GenBank/DDBJ databases">
        <title>Chitinolytic properties of Streptosporangium nondiastaticum TBG75A20.</title>
        <authorList>
            <person name="Gayathri V."/>
            <person name="Shiburaj S."/>
        </authorList>
    </citation>
    <scope>NUCLEOTIDE SEQUENCE [LARGE SCALE GENOMIC DNA]</scope>
    <source>
        <strain evidence="3 4">TBG75A20</strain>
    </source>
</reference>
<feature type="transmembrane region" description="Helical" evidence="2">
    <location>
        <begin position="42"/>
        <end position="63"/>
    </location>
</feature>
<comment type="caution">
    <text evidence="3">The sequence shown here is derived from an EMBL/GenBank/DDBJ whole genome shotgun (WGS) entry which is preliminary data.</text>
</comment>
<evidence type="ECO:0000313" key="4">
    <source>
        <dbReference type="Proteomes" id="UP000242427"/>
    </source>
</evidence>
<protein>
    <submittedName>
        <fullName evidence="3">Uncharacterized protein</fullName>
    </submittedName>
</protein>
<dbReference type="AlphaFoldDB" id="A0A9X7JUV5"/>
<evidence type="ECO:0000256" key="1">
    <source>
        <dbReference type="SAM" id="MobiDB-lite"/>
    </source>
</evidence>